<dbReference type="EMBL" id="KZ824961">
    <property type="protein sequence ID" value="RAH69245.1"/>
    <property type="molecule type" value="Genomic_DNA"/>
</dbReference>
<proteinExistence type="predicted"/>
<dbReference type="Proteomes" id="UP000249661">
    <property type="component" value="Unassembled WGS sequence"/>
</dbReference>
<keyword evidence="2" id="KW-1185">Reference proteome</keyword>
<protein>
    <submittedName>
        <fullName evidence="1">Oxidoreductase</fullName>
    </submittedName>
</protein>
<evidence type="ECO:0000313" key="2">
    <source>
        <dbReference type="Proteomes" id="UP000249661"/>
    </source>
</evidence>
<gene>
    <name evidence="1" type="ORF">BO66DRAFT_420986</name>
</gene>
<name>A0ACD1H6Q7_9EURO</name>
<reference evidence="1" key="1">
    <citation type="submission" date="2018-02" db="EMBL/GenBank/DDBJ databases">
        <title>The genomes of Aspergillus section Nigri reveals drivers in fungal speciation.</title>
        <authorList>
            <consortium name="DOE Joint Genome Institute"/>
            <person name="Vesth T.C."/>
            <person name="Nybo J."/>
            <person name="Theobald S."/>
            <person name="Brandl J."/>
            <person name="Frisvad J.C."/>
            <person name="Nielsen K.F."/>
            <person name="Lyhne E.K."/>
            <person name="Kogle M.E."/>
            <person name="Kuo A."/>
            <person name="Riley R."/>
            <person name="Clum A."/>
            <person name="Nolan M."/>
            <person name="Lipzen A."/>
            <person name="Salamov A."/>
            <person name="Henrissat B."/>
            <person name="Wiebenga A."/>
            <person name="De vries R.P."/>
            <person name="Grigoriev I.V."/>
            <person name="Mortensen U.H."/>
            <person name="Andersen M.R."/>
            <person name="Baker S.E."/>
        </authorList>
    </citation>
    <scope>NUCLEOTIDE SEQUENCE</scope>
    <source>
        <strain evidence="1">CBS 121060</strain>
    </source>
</reference>
<accession>A0ACD1H6Q7</accession>
<organism evidence="1 2">
    <name type="scientific">Aspergillus aculeatinus CBS 121060</name>
    <dbReference type="NCBI Taxonomy" id="1448322"/>
    <lineage>
        <taxon>Eukaryota</taxon>
        <taxon>Fungi</taxon>
        <taxon>Dikarya</taxon>
        <taxon>Ascomycota</taxon>
        <taxon>Pezizomycotina</taxon>
        <taxon>Eurotiomycetes</taxon>
        <taxon>Eurotiomycetidae</taxon>
        <taxon>Eurotiales</taxon>
        <taxon>Aspergillaceae</taxon>
        <taxon>Aspergillus</taxon>
        <taxon>Aspergillus subgen. Circumdati</taxon>
    </lineage>
</organism>
<evidence type="ECO:0000313" key="1">
    <source>
        <dbReference type="EMBL" id="RAH69245.1"/>
    </source>
</evidence>
<sequence>MVVATSVLCCLELRGLLGANKTFSSGSAAYNASLASYFSLQESDISPACIVAPTTTTEVSAVVRYLTSENNTCSGRDFAIRSGGHGVFAGAANIADGVTIDLSGLDSISVSQDGSTVTVGVGATWGAVYAALEPLNLIVPGGRDAPVGVGGLSVGGGMSYFSPRVGWTCDNIVDYEVVLDGGSVVHATASANADLLVALRGGSNNFGVVTHVQLTTVSQNHTIWGGRSYYTVDTIDAQLQATAAFTEADSYDEYASLIVSFAWTPSTGAMIANNMEYTKSGQVAVPAAFAGFSDIPSLSDSRGVTTVSELATEGGALSPNGYRELWIETTYYSTLSMLNVTWQQWNSSLADSGIEQVSGLVWSLSLQPLPPAIYARHNMANSLGLTADRTDTSASLMIALLSVTWENEEDDAVVSKVAHEMIAGIEQAAQQAGAYHPFKYLNYANADQDPIASYGPASVAQLRQVARRVDPRGVFQDRVPGGFKLKDV</sequence>